<evidence type="ECO:0000313" key="3">
    <source>
        <dbReference type="EMBL" id="CAF9940973.1"/>
    </source>
</evidence>
<sequence length="268" mass="30642">MDHYHLLEAEEGYEIRTDSSPEKPSGVKRQHGQERIWYSVALLGSIALNVIFVVLTSIPSQKPLVPSKFAGLTTKLSLPWVHSTEYSGSNITKVNELWDAINYDKGIVALDQTWTRAKKLPDSQPFPWDTSKGLYVLNGYHNLHCLKSIHLSISEWSSGRPQTYHVGHITHCLDQLRMDILCHADDTPRWSSSSGKPESGIGQHRQCRDWTKLESWADEHTACYRYLNASAGHLNQMERFKYCPIDSPYLSKVRQYFGFDDGWTPDAY</sequence>
<keyword evidence="4" id="KW-1185">Reference proteome</keyword>
<dbReference type="GO" id="GO:0043386">
    <property type="term" value="P:mycotoxin biosynthetic process"/>
    <property type="evidence" value="ECO:0007669"/>
    <property type="project" value="InterPro"/>
</dbReference>
<feature type="transmembrane region" description="Helical" evidence="2">
    <location>
        <begin position="36"/>
        <end position="58"/>
    </location>
</feature>
<organism evidence="3 4">
    <name type="scientific">Heterodermia speciosa</name>
    <dbReference type="NCBI Taxonomy" id="116794"/>
    <lineage>
        <taxon>Eukaryota</taxon>
        <taxon>Fungi</taxon>
        <taxon>Dikarya</taxon>
        <taxon>Ascomycota</taxon>
        <taxon>Pezizomycotina</taxon>
        <taxon>Lecanoromycetes</taxon>
        <taxon>OSLEUM clade</taxon>
        <taxon>Lecanoromycetidae</taxon>
        <taxon>Caliciales</taxon>
        <taxon>Physciaceae</taxon>
        <taxon>Heterodermia</taxon>
    </lineage>
</organism>
<evidence type="ECO:0000256" key="1">
    <source>
        <dbReference type="ARBA" id="ARBA00035112"/>
    </source>
</evidence>
<keyword evidence="2" id="KW-0472">Membrane</keyword>
<dbReference type="PANTHER" id="PTHR33365:SF6">
    <property type="entry name" value="OXIDASE USTYA"/>
    <property type="match status" value="1"/>
</dbReference>
<protein>
    <submittedName>
        <fullName evidence="3">Uncharacterized protein</fullName>
    </submittedName>
</protein>
<comment type="similarity">
    <text evidence="1">Belongs to the ustYa family.</text>
</comment>
<dbReference type="EMBL" id="CAJPDS010000170">
    <property type="protein sequence ID" value="CAF9940973.1"/>
    <property type="molecule type" value="Genomic_DNA"/>
</dbReference>
<dbReference type="Pfam" id="PF11807">
    <property type="entry name" value="UstYa"/>
    <property type="match status" value="1"/>
</dbReference>
<dbReference type="Proteomes" id="UP000664521">
    <property type="component" value="Unassembled WGS sequence"/>
</dbReference>
<keyword evidence="2" id="KW-0812">Transmembrane</keyword>
<gene>
    <name evidence="3" type="ORF">HETSPECPRED_002831</name>
</gene>
<name>A0A8H3J5N8_9LECA</name>
<dbReference type="PANTHER" id="PTHR33365">
    <property type="entry name" value="YALI0B05434P"/>
    <property type="match status" value="1"/>
</dbReference>
<dbReference type="InterPro" id="IPR021765">
    <property type="entry name" value="UstYa-like"/>
</dbReference>
<reference evidence="3" key="1">
    <citation type="submission" date="2021-03" db="EMBL/GenBank/DDBJ databases">
        <authorList>
            <person name="Tagirdzhanova G."/>
        </authorList>
    </citation>
    <scope>NUCLEOTIDE SEQUENCE</scope>
</reference>
<dbReference type="AlphaFoldDB" id="A0A8H3J5N8"/>
<comment type="caution">
    <text evidence="3">The sequence shown here is derived from an EMBL/GenBank/DDBJ whole genome shotgun (WGS) entry which is preliminary data.</text>
</comment>
<accession>A0A8H3J5N8</accession>
<keyword evidence="2" id="KW-1133">Transmembrane helix</keyword>
<evidence type="ECO:0000313" key="4">
    <source>
        <dbReference type="Proteomes" id="UP000664521"/>
    </source>
</evidence>
<evidence type="ECO:0000256" key="2">
    <source>
        <dbReference type="SAM" id="Phobius"/>
    </source>
</evidence>
<dbReference type="OrthoDB" id="3687641at2759"/>
<proteinExistence type="inferred from homology"/>